<sequence>MAPASRTIASPPSGQFNVDADCQFKCTVRKGYMIENPRGGASVEFKTKISEGLGVAKAKVLSFVQRTMDSAQLISEDLYFKKSKGASQSHYLKLTDDNFEDLTRSRWNLISARDVSSWSTEGKSVLEGFQFEVFIYVHRRPAENIPAGPITRQHVAISRARQTEGSECTMPNDNVTRQAQFLNEQREGLAREGEGGDDEERYRKKIRIELNGTWVNVRVDVRSLRMALGLLPHDQISL</sequence>
<dbReference type="EMBL" id="HBFR01000353">
    <property type="protein sequence ID" value="CAD8873077.1"/>
    <property type="molecule type" value="Transcribed_RNA"/>
</dbReference>
<gene>
    <name evidence="1" type="ORF">CHYS00102_LOCUS235</name>
</gene>
<protein>
    <submittedName>
        <fullName evidence="1">Uncharacterized protein</fullName>
    </submittedName>
</protein>
<evidence type="ECO:0000313" key="1">
    <source>
        <dbReference type="EMBL" id="CAD8873077.1"/>
    </source>
</evidence>
<proteinExistence type="predicted"/>
<name>A0A7S1FKZ7_9STRA</name>
<organism evidence="1">
    <name type="scientific">Corethron hystrix</name>
    <dbReference type="NCBI Taxonomy" id="216773"/>
    <lineage>
        <taxon>Eukaryota</taxon>
        <taxon>Sar</taxon>
        <taxon>Stramenopiles</taxon>
        <taxon>Ochrophyta</taxon>
        <taxon>Bacillariophyta</taxon>
        <taxon>Coscinodiscophyceae</taxon>
        <taxon>Corethrophycidae</taxon>
        <taxon>Corethrales</taxon>
        <taxon>Corethraceae</taxon>
        <taxon>Corethron</taxon>
    </lineage>
</organism>
<reference evidence="1" key="1">
    <citation type="submission" date="2021-01" db="EMBL/GenBank/DDBJ databases">
        <authorList>
            <person name="Corre E."/>
            <person name="Pelletier E."/>
            <person name="Niang G."/>
            <person name="Scheremetjew M."/>
            <person name="Finn R."/>
            <person name="Kale V."/>
            <person name="Holt S."/>
            <person name="Cochrane G."/>
            <person name="Meng A."/>
            <person name="Brown T."/>
            <person name="Cohen L."/>
        </authorList>
    </citation>
    <scope>NUCLEOTIDE SEQUENCE</scope>
    <source>
        <strain evidence="1">308</strain>
    </source>
</reference>
<accession>A0A7S1FKZ7</accession>
<dbReference type="AlphaFoldDB" id="A0A7S1FKZ7"/>